<organism evidence="5 6">
    <name type="scientific">Acinetobacter vivianii</name>
    <dbReference type="NCBI Taxonomy" id="1776742"/>
    <lineage>
        <taxon>Bacteria</taxon>
        <taxon>Pseudomonadati</taxon>
        <taxon>Pseudomonadota</taxon>
        <taxon>Gammaproteobacteria</taxon>
        <taxon>Moraxellales</taxon>
        <taxon>Moraxellaceae</taxon>
        <taxon>Acinetobacter</taxon>
    </lineage>
</organism>
<dbReference type="PATRIC" id="fig|1217712.3.peg.3040"/>
<dbReference type="PANTHER" id="PTHR43300:SF11">
    <property type="entry name" value="ACETYLTRANSFERASE RV3034C-RELATED"/>
    <property type="match status" value="1"/>
</dbReference>
<sequence length="288" mass="32571">MSIESKLKNSFCSIELKDGTQNMLFFLDDGNINTLSNKKTNYSWVYKADILNIYENLELIFEFKLQEIGSFYLLFIQNQDYEGANLLSVKKKLQLLRTLTSFTNRDDERNGYLEVGEHTHGGKVEIIAKEHGKVIIGDYTGIGPDVVIVAGNHRTDLVTIYPFTSILELGLFGDDNTTLINDHISKGNVEIGNDVWLGHSVQIMPGIKIGDGAIVAANAVVTKNIEPYTIVGGNPAKFIKYRVEDKFLREALLDIAWWNWPEDKVKENLPKIMSSDIKSFVEEFKDRS</sequence>
<evidence type="ECO:0000256" key="4">
    <source>
        <dbReference type="ARBA" id="ARBA00023315"/>
    </source>
</evidence>
<dbReference type="HOGENOM" id="CLU_962825_0_0_6"/>
<evidence type="ECO:0000256" key="3">
    <source>
        <dbReference type="ARBA" id="ARBA00022737"/>
    </source>
</evidence>
<dbReference type="InterPro" id="IPR001451">
    <property type="entry name" value="Hexapep"/>
</dbReference>
<dbReference type="InterPro" id="IPR050179">
    <property type="entry name" value="Trans_hexapeptide_repeat"/>
</dbReference>
<dbReference type="SUPFAM" id="SSF51161">
    <property type="entry name" value="Trimeric LpxA-like enzymes"/>
    <property type="match status" value="1"/>
</dbReference>
<evidence type="ECO:0000313" key="6">
    <source>
        <dbReference type="Proteomes" id="UP000013049"/>
    </source>
</evidence>
<keyword evidence="4" id="KW-0012">Acyltransferase</keyword>
<accession>N8UWW0</accession>
<comment type="similarity">
    <text evidence="1">Belongs to the transferase hexapeptide repeat family.</text>
</comment>
<dbReference type="GO" id="GO:0016746">
    <property type="term" value="F:acyltransferase activity"/>
    <property type="evidence" value="ECO:0007669"/>
    <property type="project" value="UniProtKB-KW"/>
</dbReference>
<gene>
    <name evidence="5" type="ORF">F971_03149</name>
</gene>
<dbReference type="Gene3D" id="2.160.10.10">
    <property type="entry name" value="Hexapeptide repeat proteins"/>
    <property type="match status" value="1"/>
</dbReference>
<dbReference type="AlphaFoldDB" id="N8UWW0"/>
<dbReference type="PANTHER" id="PTHR43300">
    <property type="entry name" value="ACETYLTRANSFERASE"/>
    <property type="match status" value="1"/>
</dbReference>
<dbReference type="InterPro" id="IPR011004">
    <property type="entry name" value="Trimer_LpxA-like_sf"/>
</dbReference>
<dbReference type="eggNOG" id="COG0110">
    <property type="taxonomic scope" value="Bacteria"/>
</dbReference>
<dbReference type="CDD" id="cd03349">
    <property type="entry name" value="LbH_XAT"/>
    <property type="match status" value="1"/>
</dbReference>
<dbReference type="Proteomes" id="UP000013049">
    <property type="component" value="Unassembled WGS sequence"/>
</dbReference>
<comment type="caution">
    <text evidence="5">The sequence shown here is derived from an EMBL/GenBank/DDBJ whole genome shotgun (WGS) entry which is preliminary data.</text>
</comment>
<keyword evidence="2" id="KW-0808">Transferase</keyword>
<dbReference type="Pfam" id="PF00132">
    <property type="entry name" value="Hexapep"/>
    <property type="match status" value="1"/>
</dbReference>
<dbReference type="RefSeq" id="WP_004773027.1">
    <property type="nucleotide sequence ID" value="NZ_KB849357.1"/>
</dbReference>
<evidence type="ECO:0000256" key="2">
    <source>
        <dbReference type="ARBA" id="ARBA00022679"/>
    </source>
</evidence>
<proteinExistence type="inferred from homology"/>
<name>N8UWW0_9GAMM</name>
<keyword evidence="3" id="KW-0677">Repeat</keyword>
<dbReference type="InterPro" id="IPR018357">
    <property type="entry name" value="Hexapep_transf_CS"/>
</dbReference>
<dbReference type="EMBL" id="APPC01000018">
    <property type="protein sequence ID" value="ENU92056.1"/>
    <property type="molecule type" value="Genomic_DNA"/>
</dbReference>
<protein>
    <recommendedName>
        <fullName evidence="7">Acetyltransferase</fullName>
    </recommendedName>
</protein>
<dbReference type="PROSITE" id="PS00101">
    <property type="entry name" value="HEXAPEP_TRANSFERASES"/>
    <property type="match status" value="1"/>
</dbReference>
<evidence type="ECO:0008006" key="7">
    <source>
        <dbReference type="Google" id="ProtNLM"/>
    </source>
</evidence>
<evidence type="ECO:0000313" key="5">
    <source>
        <dbReference type="EMBL" id="ENU92056.1"/>
    </source>
</evidence>
<evidence type="ECO:0000256" key="1">
    <source>
        <dbReference type="ARBA" id="ARBA00007274"/>
    </source>
</evidence>
<reference evidence="5 6" key="1">
    <citation type="submission" date="2013-02" db="EMBL/GenBank/DDBJ databases">
        <title>The Genome Sequence of Acinetobacter sp. NIPH 758.</title>
        <authorList>
            <consortium name="The Broad Institute Genome Sequencing Platform"/>
            <consortium name="The Broad Institute Genome Sequencing Center for Infectious Disease"/>
            <person name="Cerqueira G."/>
            <person name="Feldgarden M."/>
            <person name="Courvalin P."/>
            <person name="Perichon B."/>
            <person name="Grillot-Courvalin C."/>
            <person name="Clermont D."/>
            <person name="Rocha E."/>
            <person name="Yoon E.-J."/>
            <person name="Nemec A."/>
            <person name="Walker B."/>
            <person name="Young S.K."/>
            <person name="Zeng Q."/>
            <person name="Gargeya S."/>
            <person name="Fitzgerald M."/>
            <person name="Haas B."/>
            <person name="Abouelleil A."/>
            <person name="Alvarado L."/>
            <person name="Arachchi H.M."/>
            <person name="Berlin A.M."/>
            <person name="Chapman S.B."/>
            <person name="Dewar J."/>
            <person name="Goldberg J."/>
            <person name="Griggs A."/>
            <person name="Gujja S."/>
            <person name="Hansen M."/>
            <person name="Howarth C."/>
            <person name="Imamovic A."/>
            <person name="Larimer J."/>
            <person name="McCowan C."/>
            <person name="Murphy C."/>
            <person name="Neiman D."/>
            <person name="Pearson M."/>
            <person name="Priest M."/>
            <person name="Roberts A."/>
            <person name="Saif S."/>
            <person name="Shea T."/>
            <person name="Sisk P."/>
            <person name="Sykes S."/>
            <person name="Wortman J."/>
            <person name="Nusbaum C."/>
            <person name="Birren B."/>
        </authorList>
    </citation>
    <scope>NUCLEOTIDE SEQUENCE [LARGE SCALE GENOMIC DNA]</scope>
    <source>
        <strain evidence="5 6">NIPH 758</strain>
    </source>
</reference>